<feature type="chain" id="PRO_5045971118" description="Secreted protein" evidence="1">
    <location>
        <begin position="24"/>
        <end position="239"/>
    </location>
</feature>
<keyword evidence="1" id="KW-0732">Signal</keyword>
<evidence type="ECO:0000313" key="2">
    <source>
        <dbReference type="EMBL" id="NDK39296.1"/>
    </source>
</evidence>
<comment type="caution">
    <text evidence="2">The sequence shown here is derived from an EMBL/GenBank/DDBJ whole genome shotgun (WGS) entry which is preliminary data.</text>
</comment>
<gene>
    <name evidence="2" type="ORF">DT603_10630</name>
</gene>
<sequence length="239" mass="25593">MKPVKLSFAVALVLAAMPLVSFAQDSAVAEEEAESPFAFTVAATSDYTFRGVSQTDEKPALQGSFTYTSPVGLYAGVWASNVDFGTDVNAEVDTYIGYNTDLGDEFVNLDVLLNRYNYMGGDNASDLAYNELITKLTLGGHVNVTVGYTNDVYNSGEDGWYYAAGGSADLPWDMTLSAGIGHGTFSGLIRDYTDYSVTLNKSWGDFTVGLGYVGTDNDGDVNFGKLADDRAVLTVTWAP</sequence>
<accession>A0ABX0AII4</accession>
<keyword evidence="3" id="KW-1185">Reference proteome</keyword>
<dbReference type="NCBIfam" id="TIGR02001">
    <property type="entry name" value="gcw_chp"/>
    <property type="match status" value="1"/>
</dbReference>
<dbReference type="EMBL" id="QOVG01000006">
    <property type="protein sequence ID" value="NDK39296.1"/>
    <property type="molecule type" value="Genomic_DNA"/>
</dbReference>
<dbReference type="Proteomes" id="UP001429354">
    <property type="component" value="Unassembled WGS sequence"/>
</dbReference>
<feature type="signal peptide" evidence="1">
    <location>
        <begin position="1"/>
        <end position="23"/>
    </location>
</feature>
<evidence type="ECO:0000313" key="3">
    <source>
        <dbReference type="Proteomes" id="UP001429354"/>
    </source>
</evidence>
<name>A0ABX0AII4_9GAMM</name>
<organism evidence="2 3">
    <name type="scientific">Pseudoxanthomonas gei</name>
    <dbReference type="NCBI Taxonomy" id="1383030"/>
    <lineage>
        <taxon>Bacteria</taxon>
        <taxon>Pseudomonadati</taxon>
        <taxon>Pseudomonadota</taxon>
        <taxon>Gammaproteobacteria</taxon>
        <taxon>Lysobacterales</taxon>
        <taxon>Lysobacteraceae</taxon>
        <taxon>Pseudoxanthomonas</taxon>
    </lineage>
</organism>
<dbReference type="InterPro" id="IPR010239">
    <property type="entry name" value="CHP02001"/>
</dbReference>
<dbReference type="RefSeq" id="WP_162349860.1">
    <property type="nucleotide sequence ID" value="NZ_QOVG01000006.1"/>
</dbReference>
<dbReference type="Pfam" id="PF09694">
    <property type="entry name" value="Gcw_chp"/>
    <property type="match status" value="1"/>
</dbReference>
<protein>
    <recommendedName>
        <fullName evidence="4">Secreted protein</fullName>
    </recommendedName>
</protein>
<evidence type="ECO:0000256" key="1">
    <source>
        <dbReference type="SAM" id="SignalP"/>
    </source>
</evidence>
<proteinExistence type="predicted"/>
<evidence type="ECO:0008006" key="4">
    <source>
        <dbReference type="Google" id="ProtNLM"/>
    </source>
</evidence>
<reference evidence="2 3" key="1">
    <citation type="submission" date="2018-07" db="EMBL/GenBank/DDBJ databases">
        <title>Whole genome Sequencing of Pseudoxanthomonas gei KCTC 32298 (T).</title>
        <authorList>
            <person name="Kumar S."/>
            <person name="Bansal K."/>
            <person name="Kaur A."/>
            <person name="Patil P."/>
            <person name="Sharma S."/>
            <person name="Patil P.B."/>
        </authorList>
    </citation>
    <scope>NUCLEOTIDE SEQUENCE [LARGE SCALE GENOMIC DNA]</scope>
    <source>
        <strain evidence="2 3">KCTC 32298</strain>
    </source>
</reference>